<evidence type="ECO:0000256" key="6">
    <source>
        <dbReference type="ARBA" id="ARBA00022741"/>
    </source>
</evidence>
<dbReference type="GO" id="GO:0000082">
    <property type="term" value="P:G1/S transition of mitotic cell cycle"/>
    <property type="evidence" value="ECO:0007669"/>
    <property type="project" value="TreeGrafter"/>
</dbReference>
<evidence type="ECO:0000256" key="9">
    <source>
        <dbReference type="ARBA" id="ARBA00023242"/>
    </source>
</evidence>
<dbReference type="AlphaFoldDB" id="A0A8H7BXK9"/>
<dbReference type="GO" id="GO:0007165">
    <property type="term" value="P:signal transduction"/>
    <property type="evidence" value="ECO:0007669"/>
    <property type="project" value="TreeGrafter"/>
</dbReference>
<dbReference type="InterPro" id="IPR017441">
    <property type="entry name" value="Protein_kinase_ATP_BS"/>
</dbReference>
<evidence type="ECO:0000259" key="15">
    <source>
        <dbReference type="PROSITE" id="PS50011"/>
    </source>
</evidence>
<comment type="subcellular location">
    <subcellularLocation>
        <location evidence="1">Nucleus</location>
    </subcellularLocation>
</comment>
<dbReference type="GO" id="GO:0010468">
    <property type="term" value="P:regulation of gene expression"/>
    <property type="evidence" value="ECO:0007669"/>
    <property type="project" value="TreeGrafter"/>
</dbReference>
<dbReference type="FunFam" id="3.30.200.20:FF:000375">
    <property type="entry name" value="Cell division related protein kinase 2"/>
    <property type="match status" value="1"/>
</dbReference>
<keyword evidence="5" id="KW-0808">Transferase</keyword>
<dbReference type="PROSITE" id="PS50011">
    <property type="entry name" value="PROTEIN_KINASE_DOM"/>
    <property type="match status" value="1"/>
</dbReference>
<keyword evidence="17" id="KW-1185">Reference proteome</keyword>
<evidence type="ECO:0000256" key="7">
    <source>
        <dbReference type="ARBA" id="ARBA00022777"/>
    </source>
</evidence>
<comment type="similarity">
    <text evidence="2">Belongs to the protein kinase superfamily. CMGC Ser/Thr protein kinase family. CDC2/CDKX subfamily.</text>
</comment>
<reference evidence="16" key="1">
    <citation type="submission" date="2020-01" db="EMBL/GenBank/DDBJ databases">
        <title>Genome Sequencing of Three Apophysomyces-Like Fungal Strains Confirms a Novel Fungal Genus in the Mucoromycota with divergent Burkholderia-like Endosymbiotic Bacteria.</title>
        <authorList>
            <person name="Stajich J.E."/>
            <person name="Macias A.M."/>
            <person name="Carter-House D."/>
            <person name="Lovett B."/>
            <person name="Kasson L.R."/>
            <person name="Berry K."/>
            <person name="Grigoriev I."/>
            <person name="Chang Y."/>
            <person name="Spatafora J."/>
            <person name="Kasson M.T."/>
        </authorList>
    </citation>
    <scope>NUCLEOTIDE SEQUENCE</scope>
    <source>
        <strain evidence="16">NRRL A-21654</strain>
    </source>
</reference>
<dbReference type="Proteomes" id="UP000605846">
    <property type="component" value="Unassembled WGS sequence"/>
</dbReference>
<dbReference type="GO" id="GO:0004693">
    <property type="term" value="F:cyclin-dependent protein serine/threonine kinase activity"/>
    <property type="evidence" value="ECO:0007669"/>
    <property type="project" value="UniProtKB-EC"/>
</dbReference>
<dbReference type="SUPFAM" id="SSF56112">
    <property type="entry name" value="Protein kinase-like (PK-like)"/>
    <property type="match status" value="1"/>
</dbReference>
<feature type="compositionally biased region" description="Basic and acidic residues" evidence="14">
    <location>
        <begin position="14"/>
        <end position="28"/>
    </location>
</feature>
<feature type="domain" description="Protein kinase" evidence="15">
    <location>
        <begin position="50"/>
        <end position="262"/>
    </location>
</feature>
<evidence type="ECO:0000256" key="11">
    <source>
        <dbReference type="ARBA" id="ARBA00048367"/>
    </source>
</evidence>
<feature type="binding site" evidence="12">
    <location>
        <position position="79"/>
    </location>
    <ligand>
        <name>ATP</name>
        <dbReference type="ChEBI" id="CHEBI:30616"/>
    </ligand>
</feature>
<dbReference type="PANTHER" id="PTHR24056">
    <property type="entry name" value="CELL DIVISION PROTEIN KINASE"/>
    <property type="match status" value="1"/>
</dbReference>
<dbReference type="PANTHER" id="PTHR24056:SF472">
    <property type="entry name" value="CYCLIN-DEPENDENT KINASE 4, ISOFORM A"/>
    <property type="match status" value="1"/>
</dbReference>
<keyword evidence="7 16" id="KW-0418">Kinase</keyword>
<dbReference type="InterPro" id="IPR011009">
    <property type="entry name" value="Kinase-like_dom_sf"/>
</dbReference>
<feature type="compositionally biased region" description="Polar residues" evidence="14">
    <location>
        <begin position="1"/>
        <end position="11"/>
    </location>
</feature>
<keyword evidence="6 12" id="KW-0547">Nucleotide-binding</keyword>
<protein>
    <recommendedName>
        <fullName evidence="3">cyclin-dependent kinase</fullName>
        <ecNumber evidence="3">2.7.11.22</ecNumber>
    </recommendedName>
</protein>
<keyword evidence="8 12" id="KW-0067">ATP-binding</keyword>
<dbReference type="InterPro" id="IPR008271">
    <property type="entry name" value="Ser/Thr_kinase_AS"/>
</dbReference>
<dbReference type="GO" id="GO:0005524">
    <property type="term" value="F:ATP binding"/>
    <property type="evidence" value="ECO:0007669"/>
    <property type="project" value="UniProtKB-UniRule"/>
</dbReference>
<dbReference type="Gene3D" id="3.30.200.20">
    <property type="entry name" value="Phosphorylase Kinase, domain 1"/>
    <property type="match status" value="1"/>
</dbReference>
<evidence type="ECO:0000256" key="13">
    <source>
        <dbReference type="RuleBase" id="RU000304"/>
    </source>
</evidence>
<dbReference type="OrthoDB" id="1732493at2759"/>
<evidence type="ECO:0000256" key="5">
    <source>
        <dbReference type="ARBA" id="ARBA00022679"/>
    </source>
</evidence>
<evidence type="ECO:0000256" key="8">
    <source>
        <dbReference type="ARBA" id="ARBA00022840"/>
    </source>
</evidence>
<dbReference type="GO" id="GO:0030332">
    <property type="term" value="F:cyclin binding"/>
    <property type="evidence" value="ECO:0007669"/>
    <property type="project" value="TreeGrafter"/>
</dbReference>
<proteinExistence type="inferred from homology"/>
<dbReference type="GO" id="GO:0005634">
    <property type="term" value="C:nucleus"/>
    <property type="evidence" value="ECO:0007669"/>
    <property type="project" value="UniProtKB-SubCell"/>
</dbReference>
<dbReference type="EMBL" id="JABAYA010000060">
    <property type="protein sequence ID" value="KAF7727307.1"/>
    <property type="molecule type" value="Genomic_DNA"/>
</dbReference>
<name>A0A8H7BXK9_9FUNG</name>
<dbReference type="InterPro" id="IPR050108">
    <property type="entry name" value="CDK"/>
</dbReference>
<evidence type="ECO:0000256" key="3">
    <source>
        <dbReference type="ARBA" id="ARBA00012425"/>
    </source>
</evidence>
<evidence type="ECO:0000256" key="10">
    <source>
        <dbReference type="ARBA" id="ARBA00047811"/>
    </source>
</evidence>
<dbReference type="GO" id="GO:0010389">
    <property type="term" value="P:regulation of G2/M transition of mitotic cell cycle"/>
    <property type="evidence" value="ECO:0007669"/>
    <property type="project" value="TreeGrafter"/>
</dbReference>
<dbReference type="Gene3D" id="1.10.510.10">
    <property type="entry name" value="Transferase(Phosphotransferase) domain 1"/>
    <property type="match status" value="1"/>
</dbReference>
<evidence type="ECO:0000256" key="12">
    <source>
        <dbReference type="PROSITE-ProRule" id="PRU10141"/>
    </source>
</evidence>
<gene>
    <name evidence="16" type="primary">CDK2_1</name>
    <name evidence="16" type="ORF">EC973_007823</name>
</gene>
<keyword evidence="9" id="KW-0539">Nucleus</keyword>
<sequence length="262" mass="29989">MTENIPPSSQRGVKRADDREPLKERQNEPSKPQTRPPKEKHVMPDDLADYQKLSKIGEGTYGVVYKAYQKASNKLVALKRVPLHYDQGIPMTTVREIALLKEVSHRNVVKLLDLIQKDATVYLVFEYLDMDLGKYMKKVGRPGLTAKHIKSFMHQLLNGVAYLHSHRILHRDMKPQNLMIDRTGKLSITDFGLSRAFGVPMRTFTSQVVTLWYRAPEILLGSPHYSTGVDMWSVGCIFAEMMTMQPLFPGRTQIGELFSIFR</sequence>
<comment type="catalytic activity">
    <reaction evidence="11">
        <text>L-seryl-[protein] + ATP = O-phospho-L-seryl-[protein] + ADP + H(+)</text>
        <dbReference type="Rhea" id="RHEA:17989"/>
        <dbReference type="Rhea" id="RHEA-COMP:9863"/>
        <dbReference type="Rhea" id="RHEA-COMP:11604"/>
        <dbReference type="ChEBI" id="CHEBI:15378"/>
        <dbReference type="ChEBI" id="CHEBI:29999"/>
        <dbReference type="ChEBI" id="CHEBI:30616"/>
        <dbReference type="ChEBI" id="CHEBI:83421"/>
        <dbReference type="ChEBI" id="CHEBI:456216"/>
        <dbReference type="EC" id="2.7.11.22"/>
    </reaction>
</comment>
<dbReference type="PROSITE" id="PS00108">
    <property type="entry name" value="PROTEIN_KINASE_ST"/>
    <property type="match status" value="1"/>
</dbReference>
<evidence type="ECO:0000313" key="17">
    <source>
        <dbReference type="Proteomes" id="UP000605846"/>
    </source>
</evidence>
<organism evidence="16 17">
    <name type="scientific">Apophysomyces ossiformis</name>
    <dbReference type="NCBI Taxonomy" id="679940"/>
    <lineage>
        <taxon>Eukaryota</taxon>
        <taxon>Fungi</taxon>
        <taxon>Fungi incertae sedis</taxon>
        <taxon>Mucoromycota</taxon>
        <taxon>Mucoromycotina</taxon>
        <taxon>Mucoromycetes</taxon>
        <taxon>Mucorales</taxon>
        <taxon>Mucorineae</taxon>
        <taxon>Mucoraceae</taxon>
        <taxon>Apophysomyces</taxon>
    </lineage>
</organism>
<dbReference type="PIRSF" id="PIRSF000654">
    <property type="entry name" value="Integrin-linked_kinase"/>
    <property type="match status" value="1"/>
</dbReference>
<feature type="region of interest" description="Disordered" evidence="14">
    <location>
        <begin position="1"/>
        <end position="43"/>
    </location>
</feature>
<dbReference type="InterPro" id="IPR000719">
    <property type="entry name" value="Prot_kinase_dom"/>
</dbReference>
<evidence type="ECO:0000313" key="16">
    <source>
        <dbReference type="EMBL" id="KAF7727307.1"/>
    </source>
</evidence>
<dbReference type="EC" id="2.7.11.22" evidence="3"/>
<comment type="catalytic activity">
    <reaction evidence="10">
        <text>L-threonyl-[protein] + ATP = O-phospho-L-threonyl-[protein] + ADP + H(+)</text>
        <dbReference type="Rhea" id="RHEA:46608"/>
        <dbReference type="Rhea" id="RHEA-COMP:11060"/>
        <dbReference type="Rhea" id="RHEA-COMP:11605"/>
        <dbReference type="ChEBI" id="CHEBI:15378"/>
        <dbReference type="ChEBI" id="CHEBI:30013"/>
        <dbReference type="ChEBI" id="CHEBI:30616"/>
        <dbReference type="ChEBI" id="CHEBI:61977"/>
        <dbReference type="ChEBI" id="CHEBI:456216"/>
        <dbReference type="EC" id="2.7.11.22"/>
    </reaction>
</comment>
<dbReference type="GO" id="GO:0005737">
    <property type="term" value="C:cytoplasm"/>
    <property type="evidence" value="ECO:0007669"/>
    <property type="project" value="TreeGrafter"/>
</dbReference>
<evidence type="ECO:0000256" key="2">
    <source>
        <dbReference type="ARBA" id="ARBA00006485"/>
    </source>
</evidence>
<dbReference type="GO" id="GO:0000307">
    <property type="term" value="C:cyclin-dependent protein kinase holoenzyme complex"/>
    <property type="evidence" value="ECO:0007669"/>
    <property type="project" value="TreeGrafter"/>
</dbReference>
<evidence type="ECO:0000256" key="14">
    <source>
        <dbReference type="SAM" id="MobiDB-lite"/>
    </source>
</evidence>
<dbReference type="FunFam" id="1.10.510.10:FF:000624">
    <property type="entry name" value="Mitogen-activated protein kinase"/>
    <property type="match status" value="1"/>
</dbReference>
<dbReference type="SMART" id="SM00220">
    <property type="entry name" value="S_TKc"/>
    <property type="match status" value="1"/>
</dbReference>
<keyword evidence="4 13" id="KW-0723">Serine/threonine-protein kinase</keyword>
<evidence type="ECO:0000256" key="4">
    <source>
        <dbReference type="ARBA" id="ARBA00022527"/>
    </source>
</evidence>
<dbReference type="Pfam" id="PF00069">
    <property type="entry name" value="Pkinase"/>
    <property type="match status" value="1"/>
</dbReference>
<accession>A0A8H7BXK9</accession>
<dbReference type="CDD" id="cd07829">
    <property type="entry name" value="STKc_CDK_like"/>
    <property type="match status" value="1"/>
</dbReference>
<evidence type="ECO:0000256" key="1">
    <source>
        <dbReference type="ARBA" id="ARBA00004123"/>
    </source>
</evidence>
<comment type="caution">
    <text evidence="16">The sequence shown here is derived from an EMBL/GenBank/DDBJ whole genome shotgun (WGS) entry which is preliminary data.</text>
</comment>
<dbReference type="PROSITE" id="PS00107">
    <property type="entry name" value="PROTEIN_KINASE_ATP"/>
    <property type="match status" value="1"/>
</dbReference>